<feature type="region of interest" description="Disordered" evidence="3">
    <location>
        <begin position="161"/>
        <end position="225"/>
    </location>
</feature>
<name>A0A843VN50_COLES</name>
<keyword evidence="6" id="KW-1185">Reference proteome</keyword>
<dbReference type="Proteomes" id="UP000652761">
    <property type="component" value="Unassembled WGS sequence"/>
</dbReference>
<organism evidence="5 6">
    <name type="scientific">Colocasia esculenta</name>
    <name type="common">Wild taro</name>
    <name type="synonym">Arum esculentum</name>
    <dbReference type="NCBI Taxonomy" id="4460"/>
    <lineage>
        <taxon>Eukaryota</taxon>
        <taxon>Viridiplantae</taxon>
        <taxon>Streptophyta</taxon>
        <taxon>Embryophyta</taxon>
        <taxon>Tracheophyta</taxon>
        <taxon>Spermatophyta</taxon>
        <taxon>Magnoliopsida</taxon>
        <taxon>Liliopsida</taxon>
        <taxon>Araceae</taxon>
        <taxon>Aroideae</taxon>
        <taxon>Colocasieae</taxon>
        <taxon>Colocasia</taxon>
    </lineage>
</organism>
<dbReference type="GO" id="GO:0005634">
    <property type="term" value="C:nucleus"/>
    <property type="evidence" value="ECO:0007669"/>
    <property type="project" value="UniProtKB-SubCell"/>
</dbReference>
<evidence type="ECO:0000313" key="5">
    <source>
        <dbReference type="EMBL" id="MQL95767.1"/>
    </source>
</evidence>
<dbReference type="GO" id="GO:0060962">
    <property type="term" value="P:regulation of ribosomal protein gene transcription by RNA polymerase II"/>
    <property type="evidence" value="ECO:0007669"/>
    <property type="project" value="InterPro"/>
</dbReference>
<evidence type="ECO:0000256" key="3">
    <source>
        <dbReference type="SAM" id="MobiDB-lite"/>
    </source>
</evidence>
<dbReference type="InterPro" id="IPR045178">
    <property type="entry name" value="Fhl1/FHA1"/>
</dbReference>
<protein>
    <recommendedName>
        <fullName evidence="4">FHA domain-containing protein</fullName>
    </recommendedName>
</protein>
<dbReference type="SUPFAM" id="SSF49879">
    <property type="entry name" value="SMAD/FHA domain"/>
    <property type="match status" value="1"/>
</dbReference>
<dbReference type="PANTHER" id="PTHR21712">
    <property type="entry name" value="PRE-RRNA-PROCESSING PROTEIN FHL1"/>
    <property type="match status" value="1"/>
</dbReference>
<dbReference type="InterPro" id="IPR000253">
    <property type="entry name" value="FHA_dom"/>
</dbReference>
<evidence type="ECO:0000256" key="2">
    <source>
        <dbReference type="ARBA" id="ARBA00023242"/>
    </source>
</evidence>
<evidence type="ECO:0000313" key="6">
    <source>
        <dbReference type="Proteomes" id="UP000652761"/>
    </source>
</evidence>
<evidence type="ECO:0000259" key="4">
    <source>
        <dbReference type="PROSITE" id="PS50006"/>
    </source>
</evidence>
<feature type="compositionally biased region" description="Low complexity" evidence="3">
    <location>
        <begin position="191"/>
        <end position="200"/>
    </location>
</feature>
<dbReference type="OrthoDB" id="691130at2759"/>
<gene>
    <name evidence="5" type="ORF">Taro_028429</name>
</gene>
<dbReference type="PANTHER" id="PTHR21712:SF29">
    <property type="entry name" value="PRE-RRNA-PROCESSING PROTEIN FHL1"/>
    <property type="match status" value="1"/>
</dbReference>
<keyword evidence="2" id="KW-0539">Nucleus</keyword>
<reference evidence="5" key="1">
    <citation type="submission" date="2017-07" db="EMBL/GenBank/DDBJ databases">
        <title>Taro Niue Genome Assembly and Annotation.</title>
        <authorList>
            <person name="Atibalentja N."/>
            <person name="Keating K."/>
            <person name="Fields C.J."/>
        </authorList>
    </citation>
    <scope>NUCLEOTIDE SEQUENCE</scope>
    <source>
        <strain evidence="5">Niue_2</strain>
        <tissue evidence="5">Leaf</tissue>
    </source>
</reference>
<dbReference type="EMBL" id="NMUH01001832">
    <property type="protein sequence ID" value="MQL95767.1"/>
    <property type="molecule type" value="Genomic_DNA"/>
</dbReference>
<dbReference type="CDD" id="cd22701">
    <property type="entry name" value="FHA_FKH1-like"/>
    <property type="match status" value="1"/>
</dbReference>
<evidence type="ECO:0000256" key="1">
    <source>
        <dbReference type="ARBA" id="ARBA00004123"/>
    </source>
</evidence>
<comment type="caution">
    <text evidence="5">The sequence shown here is derived from an EMBL/GenBank/DDBJ whole genome shotgun (WGS) entry which is preliminary data.</text>
</comment>
<dbReference type="SMART" id="SM00240">
    <property type="entry name" value="FHA"/>
    <property type="match status" value="1"/>
</dbReference>
<dbReference type="Pfam" id="PF00498">
    <property type="entry name" value="FHA"/>
    <property type="match status" value="1"/>
</dbReference>
<dbReference type="AlphaFoldDB" id="A0A843VN50"/>
<dbReference type="FunFam" id="2.60.200.20:FF:000014">
    <property type="entry name" value="FHA domain-containing protein FHA2"/>
    <property type="match status" value="1"/>
</dbReference>
<dbReference type="PROSITE" id="PS50006">
    <property type="entry name" value="FHA_DOMAIN"/>
    <property type="match status" value="1"/>
</dbReference>
<proteinExistence type="predicted"/>
<dbReference type="SMR" id="A0A843VN50"/>
<dbReference type="InterPro" id="IPR008984">
    <property type="entry name" value="SMAD_FHA_dom_sf"/>
</dbReference>
<comment type="subcellular location">
    <subcellularLocation>
        <location evidence="1">Nucleus</location>
    </subcellularLocation>
</comment>
<feature type="compositionally biased region" description="Basic and acidic residues" evidence="3">
    <location>
        <begin position="206"/>
        <end position="224"/>
    </location>
</feature>
<accession>A0A843VN50</accession>
<dbReference type="Gene3D" id="2.60.200.20">
    <property type="match status" value="1"/>
</dbReference>
<feature type="domain" description="FHA" evidence="4">
    <location>
        <begin position="41"/>
        <end position="99"/>
    </location>
</feature>
<sequence length="326" mass="35323">MATPGSPAHSGGGGDGEIVSRAGFAKLQGEDFYFYMQKYSILIGRGGSRRTNVDVDLGRVGGGTNVSRVHARIFYDFPRRRFALEVIGKNGCYVEGVHHPPGSPPVKLDSQDLLQMGEKKFYFLLPIRSVIGGAYAPRRGPLANPPAPTPRQMQQLLPAPRLSEGDVSPPSTDDDDDHDQEKGGSAGDGAGAASPAAEAGASGGQPEERSVTNNKEEEEKRALQLEESEVISCVATAISDLCGHGEWVPVKKLHSVLLERFCEKWQPNRVKRYLTSEGVGPSSKTDTREWAGLLVLMRKHPENFVIHTTSRGNKKKVLVSLVSLLQ</sequence>
<dbReference type="GO" id="GO:0043565">
    <property type="term" value="F:sequence-specific DNA binding"/>
    <property type="evidence" value="ECO:0007669"/>
    <property type="project" value="TreeGrafter"/>
</dbReference>